<proteinExistence type="predicted"/>
<keyword evidence="3" id="KW-1185">Reference proteome</keyword>
<accession>A0ABT1J9P3</accession>
<feature type="compositionally biased region" description="Basic residues" evidence="1">
    <location>
        <begin position="223"/>
        <end position="232"/>
    </location>
</feature>
<reference evidence="2 3" key="1">
    <citation type="submission" date="2022-06" db="EMBL/GenBank/DDBJ databases">
        <title>Sequencing the genomes of 1000 actinobacteria strains.</title>
        <authorList>
            <person name="Klenk H.-P."/>
        </authorList>
    </citation>
    <scope>NUCLEOTIDE SEQUENCE [LARGE SCALE GENOMIC DNA]</scope>
    <source>
        <strain evidence="2 3">DSM 41656</strain>
    </source>
</reference>
<organism evidence="2 3">
    <name type="scientific">Kitasatospora paracochleata</name>
    <dbReference type="NCBI Taxonomy" id="58354"/>
    <lineage>
        <taxon>Bacteria</taxon>
        <taxon>Bacillati</taxon>
        <taxon>Actinomycetota</taxon>
        <taxon>Actinomycetes</taxon>
        <taxon>Kitasatosporales</taxon>
        <taxon>Streptomycetaceae</taxon>
        <taxon>Kitasatospora</taxon>
    </lineage>
</organism>
<evidence type="ECO:0000313" key="3">
    <source>
        <dbReference type="Proteomes" id="UP001206483"/>
    </source>
</evidence>
<protein>
    <submittedName>
        <fullName evidence="2">Uncharacterized protein</fullName>
    </submittedName>
</protein>
<sequence length="262" mass="28019">MRPTTQFRAAEEFAAATAAHLPARAGRSWHPAPGTELDGLAAAGLTDDTRTLLLATSPCGQVRMAAWPADCAPLEAAAVPGRRVHPRHLAAAAARHHLPAADQAALATGSDCDGFARRRELRYELCSSPLAPERRTVTDTETGGFKVCWNLDGTRITAAPSGDHAVVVRAERLRLPYAERLLRLALESRSAHDPHRRSHRGSRPAPGRGVAATANQRPGCGHHPAHLPHRPAARAARGDHAHRWPGRHRLRTGLPVTPGPGS</sequence>
<dbReference type="EMBL" id="JAMZDX010000008">
    <property type="protein sequence ID" value="MCP2313924.1"/>
    <property type="molecule type" value="Genomic_DNA"/>
</dbReference>
<evidence type="ECO:0000313" key="2">
    <source>
        <dbReference type="EMBL" id="MCP2313924.1"/>
    </source>
</evidence>
<dbReference type="RefSeq" id="WP_253804617.1">
    <property type="nucleotide sequence ID" value="NZ_BAAAUB010000029.1"/>
</dbReference>
<gene>
    <name evidence="2" type="ORF">FHR36_007123</name>
</gene>
<dbReference type="Proteomes" id="UP001206483">
    <property type="component" value="Unassembled WGS sequence"/>
</dbReference>
<comment type="caution">
    <text evidence="2">The sequence shown here is derived from an EMBL/GenBank/DDBJ whole genome shotgun (WGS) entry which is preliminary data.</text>
</comment>
<name>A0ABT1J9P3_9ACTN</name>
<evidence type="ECO:0000256" key="1">
    <source>
        <dbReference type="SAM" id="MobiDB-lite"/>
    </source>
</evidence>
<feature type="region of interest" description="Disordered" evidence="1">
    <location>
        <begin position="188"/>
        <end position="262"/>
    </location>
</feature>